<proteinExistence type="predicted"/>
<organism evidence="2 3">
    <name type="scientific">Citrobacter koseri</name>
    <name type="common">Citrobacter diversus</name>
    <dbReference type="NCBI Taxonomy" id="545"/>
    <lineage>
        <taxon>Bacteria</taxon>
        <taxon>Pseudomonadati</taxon>
        <taxon>Pseudomonadota</taxon>
        <taxon>Gammaproteobacteria</taxon>
        <taxon>Enterobacterales</taxon>
        <taxon>Enterobacteriaceae</taxon>
        <taxon>Citrobacter</taxon>
    </lineage>
</organism>
<keyword evidence="1" id="KW-1133">Transmembrane helix</keyword>
<reference evidence="2 3" key="1">
    <citation type="submission" date="2018-06" db="EMBL/GenBank/DDBJ databases">
        <authorList>
            <consortium name="Pathogen Informatics"/>
            <person name="Doyle S."/>
        </authorList>
    </citation>
    <scope>NUCLEOTIDE SEQUENCE [LARGE SCALE GENOMIC DNA]</scope>
    <source>
        <strain evidence="2 3">NCTC10786</strain>
    </source>
</reference>
<sequence>MLLHNMKIRSKLFIAFGLFIVLMIVSSGLSLFQPGSNEYQYAEHHYSRLSHDGESQPADR</sequence>
<evidence type="ECO:0000313" key="2">
    <source>
        <dbReference type="EMBL" id="SQB37504.1"/>
    </source>
</evidence>
<evidence type="ECO:0000313" key="3">
    <source>
        <dbReference type="Proteomes" id="UP000251584"/>
    </source>
</evidence>
<keyword evidence="1" id="KW-0472">Membrane</keyword>
<gene>
    <name evidence="2" type="ORF">NCTC10786_04260</name>
</gene>
<dbReference type="EMBL" id="UAVY01000007">
    <property type="protein sequence ID" value="SQB37504.1"/>
    <property type="molecule type" value="Genomic_DNA"/>
</dbReference>
<name>A0A2X2WAU0_CITKO</name>
<keyword evidence="1" id="KW-0812">Transmembrane</keyword>
<protein>
    <submittedName>
        <fullName evidence="2">Uncharacterized protein</fullName>
    </submittedName>
</protein>
<dbReference type="Proteomes" id="UP000251584">
    <property type="component" value="Unassembled WGS sequence"/>
</dbReference>
<dbReference type="AlphaFoldDB" id="A0A2X2WAU0"/>
<evidence type="ECO:0000256" key="1">
    <source>
        <dbReference type="SAM" id="Phobius"/>
    </source>
</evidence>
<feature type="transmembrane region" description="Helical" evidence="1">
    <location>
        <begin position="12"/>
        <end position="32"/>
    </location>
</feature>
<accession>A0A2X2WAU0</accession>